<keyword evidence="6" id="KW-1185">Reference proteome</keyword>
<feature type="domain" description="HTH gntR-type" evidence="4">
    <location>
        <begin position="12"/>
        <end position="79"/>
    </location>
</feature>
<dbReference type="SMART" id="SM00895">
    <property type="entry name" value="FCD"/>
    <property type="match status" value="1"/>
</dbReference>
<reference evidence="5 6" key="1">
    <citation type="submission" date="2007-05" db="EMBL/GenBank/DDBJ databases">
        <title>Complete sequence of plasmid2 pACRY02 of Acidiphilium cryptum JF-5.</title>
        <authorList>
            <consortium name="US DOE Joint Genome Institute"/>
            <person name="Copeland A."/>
            <person name="Lucas S."/>
            <person name="Lapidus A."/>
            <person name="Barry K."/>
            <person name="Detter J.C."/>
            <person name="Glavina del Rio T."/>
            <person name="Hammon N."/>
            <person name="Israni S."/>
            <person name="Dalin E."/>
            <person name="Tice H."/>
            <person name="Pitluck S."/>
            <person name="Sims D."/>
            <person name="Brettin T."/>
            <person name="Bruce D."/>
            <person name="Han C."/>
            <person name="Schmutz J."/>
            <person name="Larimer F."/>
            <person name="Land M."/>
            <person name="Hauser L."/>
            <person name="Kyrpides N."/>
            <person name="Kim E."/>
            <person name="Magnuson T."/>
            <person name="Richardson P."/>
        </authorList>
    </citation>
    <scope>NUCLEOTIDE SEQUENCE [LARGE SCALE GENOMIC DNA]</scope>
    <source>
        <strain evidence="5 6">JF-5</strain>
        <plasmid evidence="6">Plasmid pACRY02</plasmid>
    </source>
</reference>
<protein>
    <submittedName>
        <fullName evidence="5">Transcriptional regulator, GntR family</fullName>
    </submittedName>
</protein>
<dbReference type="Pfam" id="PF00392">
    <property type="entry name" value="GntR"/>
    <property type="match status" value="1"/>
</dbReference>
<evidence type="ECO:0000259" key="4">
    <source>
        <dbReference type="PROSITE" id="PS50949"/>
    </source>
</evidence>
<evidence type="ECO:0000313" key="6">
    <source>
        <dbReference type="Proteomes" id="UP000000245"/>
    </source>
</evidence>
<gene>
    <name evidence="5" type="ordered locus">Acry_3403</name>
</gene>
<dbReference type="InterPro" id="IPR000524">
    <property type="entry name" value="Tscrpt_reg_HTH_GntR"/>
</dbReference>
<dbReference type="PANTHER" id="PTHR43537:SF24">
    <property type="entry name" value="GLUCONATE OPERON TRANSCRIPTIONAL REPRESSOR"/>
    <property type="match status" value="1"/>
</dbReference>
<evidence type="ECO:0000256" key="1">
    <source>
        <dbReference type="ARBA" id="ARBA00023015"/>
    </source>
</evidence>
<dbReference type="HOGENOM" id="CLU_017584_5_1_5"/>
<dbReference type="PROSITE" id="PS50949">
    <property type="entry name" value="HTH_GNTR"/>
    <property type="match status" value="1"/>
</dbReference>
<dbReference type="EMBL" id="CP000690">
    <property type="protein sequence ID" value="ABQ29010.1"/>
    <property type="molecule type" value="Genomic_DNA"/>
</dbReference>
<name>A5FTS8_ACICJ</name>
<dbReference type="Proteomes" id="UP000000245">
    <property type="component" value="Plasmid pACRY02"/>
</dbReference>
<dbReference type="SUPFAM" id="SSF46785">
    <property type="entry name" value="Winged helix' DNA-binding domain"/>
    <property type="match status" value="1"/>
</dbReference>
<accession>A5FTS8</accession>
<dbReference type="GO" id="GO:0003700">
    <property type="term" value="F:DNA-binding transcription factor activity"/>
    <property type="evidence" value="ECO:0007669"/>
    <property type="project" value="InterPro"/>
</dbReference>
<dbReference type="InterPro" id="IPR008920">
    <property type="entry name" value="TF_FadR/GntR_C"/>
</dbReference>
<geneLocation type="plasmid" evidence="5 6">
    <name>pACRY02</name>
</geneLocation>
<dbReference type="InterPro" id="IPR036388">
    <property type="entry name" value="WH-like_DNA-bd_sf"/>
</dbReference>
<keyword evidence="3" id="KW-0804">Transcription</keyword>
<keyword evidence="5" id="KW-0614">Plasmid</keyword>
<dbReference type="RefSeq" id="WP_011930644.1">
    <property type="nucleotide sequence ID" value="NC_009468.1"/>
</dbReference>
<dbReference type="Gene3D" id="1.10.10.10">
    <property type="entry name" value="Winged helix-like DNA-binding domain superfamily/Winged helix DNA-binding domain"/>
    <property type="match status" value="1"/>
</dbReference>
<evidence type="ECO:0000256" key="2">
    <source>
        <dbReference type="ARBA" id="ARBA00023125"/>
    </source>
</evidence>
<sequence>MTQRKALKIIPQPMRRQVEDGLRKAIIAGVFPAGAHLSDRLLCETFGASRSIVREAVRLLEAEGLVVVHPNRGPFVASISATEAEEIYELRAALEGLAGEGFARRATTGERAALRHIYEELAASGPATSRETLLDIKRRFYDVLTAGCRNAYVSRILGQLLNRNSQLRATSLSAPGRLPHTVAELGRIVDAIDRRDAAAAGAACRDHVHRAAEAALRIIGEREATCVASSFATAEGI</sequence>
<organism evidence="5 6">
    <name type="scientific">Acidiphilium cryptum (strain JF-5)</name>
    <dbReference type="NCBI Taxonomy" id="349163"/>
    <lineage>
        <taxon>Bacteria</taxon>
        <taxon>Pseudomonadati</taxon>
        <taxon>Pseudomonadota</taxon>
        <taxon>Alphaproteobacteria</taxon>
        <taxon>Acetobacterales</taxon>
        <taxon>Acidocellaceae</taxon>
        <taxon>Acidiphilium</taxon>
    </lineage>
</organism>
<keyword evidence="2" id="KW-0238">DNA-binding</keyword>
<dbReference type="KEGG" id="acr:Acry_3403"/>
<dbReference type="Pfam" id="PF07729">
    <property type="entry name" value="FCD"/>
    <property type="match status" value="1"/>
</dbReference>
<keyword evidence="1" id="KW-0805">Transcription regulation</keyword>
<evidence type="ECO:0000256" key="3">
    <source>
        <dbReference type="ARBA" id="ARBA00023163"/>
    </source>
</evidence>
<dbReference type="InterPro" id="IPR036390">
    <property type="entry name" value="WH_DNA-bd_sf"/>
</dbReference>
<dbReference type="Gene3D" id="1.20.120.530">
    <property type="entry name" value="GntR ligand-binding domain-like"/>
    <property type="match status" value="1"/>
</dbReference>
<dbReference type="SMART" id="SM00345">
    <property type="entry name" value="HTH_GNTR"/>
    <property type="match status" value="1"/>
</dbReference>
<dbReference type="AlphaFoldDB" id="A5FTS8"/>
<dbReference type="InterPro" id="IPR011711">
    <property type="entry name" value="GntR_C"/>
</dbReference>
<proteinExistence type="predicted"/>
<dbReference type="CDD" id="cd07377">
    <property type="entry name" value="WHTH_GntR"/>
    <property type="match status" value="1"/>
</dbReference>
<evidence type="ECO:0000313" key="5">
    <source>
        <dbReference type="EMBL" id="ABQ29010.1"/>
    </source>
</evidence>
<dbReference type="GO" id="GO:0003677">
    <property type="term" value="F:DNA binding"/>
    <property type="evidence" value="ECO:0007669"/>
    <property type="project" value="UniProtKB-KW"/>
</dbReference>
<dbReference type="SUPFAM" id="SSF48008">
    <property type="entry name" value="GntR ligand-binding domain-like"/>
    <property type="match status" value="1"/>
</dbReference>
<dbReference type="PANTHER" id="PTHR43537">
    <property type="entry name" value="TRANSCRIPTIONAL REGULATOR, GNTR FAMILY"/>
    <property type="match status" value="1"/>
</dbReference>
<dbReference type="PRINTS" id="PR00035">
    <property type="entry name" value="HTHGNTR"/>
</dbReference>